<gene>
    <name evidence="2" type="ORF">HaLaN_21257</name>
</gene>
<proteinExistence type="predicted"/>
<feature type="region of interest" description="Disordered" evidence="1">
    <location>
        <begin position="70"/>
        <end position="96"/>
    </location>
</feature>
<evidence type="ECO:0000313" key="2">
    <source>
        <dbReference type="EMBL" id="GFH23619.1"/>
    </source>
</evidence>
<dbReference type="AlphaFoldDB" id="A0A699ZVG3"/>
<accession>A0A699ZVG3</accession>
<comment type="caution">
    <text evidence="2">The sequence shown here is derived from an EMBL/GenBank/DDBJ whole genome shotgun (WGS) entry which is preliminary data.</text>
</comment>
<organism evidence="2 3">
    <name type="scientific">Haematococcus lacustris</name>
    <name type="common">Green alga</name>
    <name type="synonym">Haematococcus pluvialis</name>
    <dbReference type="NCBI Taxonomy" id="44745"/>
    <lineage>
        <taxon>Eukaryota</taxon>
        <taxon>Viridiplantae</taxon>
        <taxon>Chlorophyta</taxon>
        <taxon>core chlorophytes</taxon>
        <taxon>Chlorophyceae</taxon>
        <taxon>CS clade</taxon>
        <taxon>Chlamydomonadales</taxon>
        <taxon>Haematococcaceae</taxon>
        <taxon>Haematococcus</taxon>
    </lineage>
</organism>
<evidence type="ECO:0000256" key="1">
    <source>
        <dbReference type="SAM" id="MobiDB-lite"/>
    </source>
</evidence>
<sequence length="96" mass="10290">MQARKPYRKSCGTPSCSSKHHRLGQVVVNVGDHERQQRLAAAFALTMNGRSCKPPAQQLAPVAAAALRMPTPPTTHTWQQPAVGAAAAQEQKGGHR</sequence>
<protein>
    <submittedName>
        <fullName evidence="2">Uncharacterized protein</fullName>
    </submittedName>
</protein>
<dbReference type="Proteomes" id="UP000485058">
    <property type="component" value="Unassembled WGS sequence"/>
</dbReference>
<reference evidence="2 3" key="1">
    <citation type="submission" date="2020-02" db="EMBL/GenBank/DDBJ databases">
        <title>Draft genome sequence of Haematococcus lacustris strain NIES-144.</title>
        <authorList>
            <person name="Morimoto D."/>
            <person name="Nakagawa S."/>
            <person name="Yoshida T."/>
            <person name="Sawayama S."/>
        </authorList>
    </citation>
    <scope>NUCLEOTIDE SEQUENCE [LARGE SCALE GENOMIC DNA]</scope>
    <source>
        <strain evidence="2 3">NIES-144</strain>
    </source>
</reference>
<evidence type="ECO:0000313" key="3">
    <source>
        <dbReference type="Proteomes" id="UP000485058"/>
    </source>
</evidence>
<name>A0A699ZVG3_HAELA</name>
<dbReference type="EMBL" id="BLLF01002316">
    <property type="protein sequence ID" value="GFH23619.1"/>
    <property type="molecule type" value="Genomic_DNA"/>
</dbReference>
<keyword evidence="3" id="KW-1185">Reference proteome</keyword>